<dbReference type="AlphaFoldDB" id="A0A0A0KQD9"/>
<reference evidence="1 2" key="4">
    <citation type="journal article" date="2011" name="BMC Genomics">
        <title>RNA-Seq improves annotation of protein-coding genes in the cucumber genome.</title>
        <authorList>
            <person name="Li Z."/>
            <person name="Zhang Z."/>
            <person name="Yan P."/>
            <person name="Huang S."/>
            <person name="Fei Z."/>
            <person name="Lin K."/>
        </authorList>
    </citation>
    <scope>NUCLEOTIDE SEQUENCE [LARGE SCALE GENOMIC DNA]</scope>
    <source>
        <strain evidence="2">cv. 9930</strain>
    </source>
</reference>
<name>A0A0A0KQD9_CUCSA</name>
<dbReference type="Gramene" id="KGN49921">
    <property type="protein sequence ID" value="KGN49921"/>
    <property type="gene ID" value="Csa_5G140470"/>
</dbReference>
<reference evidence="1 2" key="3">
    <citation type="journal article" date="2010" name="BMC Genomics">
        <title>Transcriptome sequencing and comparative analysis of cucumber flowers with different sex types.</title>
        <authorList>
            <person name="Guo S."/>
            <person name="Zheng Y."/>
            <person name="Joung J.G."/>
            <person name="Liu S."/>
            <person name="Zhang Z."/>
            <person name="Crasta O.R."/>
            <person name="Sobral B.W."/>
            <person name="Xu Y."/>
            <person name="Huang S."/>
            <person name="Fei Z."/>
        </authorList>
    </citation>
    <scope>NUCLEOTIDE SEQUENCE [LARGE SCALE GENOMIC DNA]</scope>
    <source>
        <strain evidence="2">cv. 9930</strain>
    </source>
</reference>
<evidence type="ECO:0000313" key="1">
    <source>
        <dbReference type="EMBL" id="KGN49921.1"/>
    </source>
</evidence>
<proteinExistence type="predicted"/>
<sequence length="138" mass="15450">MRRETSARKSLTIRKQIIPVSAKFRVNVAHKFLTMLMDFLFKDVLRCGWSHIPSPCGAASLQLPLWTGHETNILIQSFTRYGANALCSYITGVNVTKKLLSMLMAPVWNLHRLLVLEMGTIASHSDSIDLPYDCGSSV</sequence>
<gene>
    <name evidence="1" type="ORF">Csa_5G140470</name>
</gene>
<evidence type="ECO:0000313" key="2">
    <source>
        <dbReference type="Proteomes" id="UP000029981"/>
    </source>
</evidence>
<reference evidence="1 2" key="2">
    <citation type="journal article" date="2009" name="PLoS ONE">
        <title>An integrated genetic and cytogenetic map of the cucumber genome.</title>
        <authorList>
            <person name="Ren Y."/>
            <person name="Zhang Z."/>
            <person name="Liu J."/>
            <person name="Staub J.E."/>
            <person name="Han Y."/>
            <person name="Cheng Z."/>
            <person name="Li X."/>
            <person name="Lu J."/>
            <person name="Miao H."/>
            <person name="Kang H."/>
            <person name="Xie B."/>
            <person name="Gu X."/>
            <person name="Wang X."/>
            <person name="Du Y."/>
            <person name="Jin W."/>
            <person name="Huang S."/>
        </authorList>
    </citation>
    <scope>NUCLEOTIDE SEQUENCE [LARGE SCALE GENOMIC DNA]</scope>
    <source>
        <strain evidence="2">cv. 9930</strain>
    </source>
</reference>
<organism evidence="1 2">
    <name type="scientific">Cucumis sativus</name>
    <name type="common">Cucumber</name>
    <dbReference type="NCBI Taxonomy" id="3659"/>
    <lineage>
        <taxon>Eukaryota</taxon>
        <taxon>Viridiplantae</taxon>
        <taxon>Streptophyta</taxon>
        <taxon>Embryophyta</taxon>
        <taxon>Tracheophyta</taxon>
        <taxon>Spermatophyta</taxon>
        <taxon>Magnoliopsida</taxon>
        <taxon>eudicotyledons</taxon>
        <taxon>Gunneridae</taxon>
        <taxon>Pentapetalae</taxon>
        <taxon>rosids</taxon>
        <taxon>fabids</taxon>
        <taxon>Cucurbitales</taxon>
        <taxon>Cucurbitaceae</taxon>
        <taxon>Benincaseae</taxon>
        <taxon>Cucumis</taxon>
    </lineage>
</organism>
<accession>A0A0A0KQD9</accession>
<dbReference type="Proteomes" id="UP000029981">
    <property type="component" value="Chromosome 5"/>
</dbReference>
<reference evidence="1 2" key="1">
    <citation type="journal article" date="2009" name="Nat. Genet.">
        <title>The genome of the cucumber, Cucumis sativus L.</title>
        <authorList>
            <person name="Huang S."/>
            <person name="Li R."/>
            <person name="Zhang Z."/>
            <person name="Li L."/>
            <person name="Gu X."/>
            <person name="Fan W."/>
            <person name="Lucas W.J."/>
            <person name="Wang X."/>
            <person name="Xie B."/>
            <person name="Ni P."/>
            <person name="Ren Y."/>
            <person name="Zhu H."/>
            <person name="Li J."/>
            <person name="Lin K."/>
            <person name="Jin W."/>
            <person name="Fei Z."/>
            <person name="Li G."/>
            <person name="Staub J."/>
            <person name="Kilian A."/>
            <person name="van der Vossen E.A."/>
            <person name="Wu Y."/>
            <person name="Guo J."/>
            <person name="He J."/>
            <person name="Jia Z."/>
            <person name="Ren Y."/>
            <person name="Tian G."/>
            <person name="Lu Y."/>
            <person name="Ruan J."/>
            <person name="Qian W."/>
            <person name="Wang M."/>
            <person name="Huang Q."/>
            <person name="Li B."/>
            <person name="Xuan Z."/>
            <person name="Cao J."/>
            <person name="Asan"/>
            <person name="Wu Z."/>
            <person name="Zhang J."/>
            <person name="Cai Q."/>
            <person name="Bai Y."/>
            <person name="Zhao B."/>
            <person name="Han Y."/>
            <person name="Li Y."/>
            <person name="Li X."/>
            <person name="Wang S."/>
            <person name="Shi Q."/>
            <person name="Liu S."/>
            <person name="Cho W.K."/>
            <person name="Kim J.Y."/>
            <person name="Xu Y."/>
            <person name="Heller-Uszynska K."/>
            <person name="Miao H."/>
            <person name="Cheng Z."/>
            <person name="Zhang S."/>
            <person name="Wu J."/>
            <person name="Yang Y."/>
            <person name="Kang H."/>
            <person name="Li M."/>
            <person name="Liang H."/>
            <person name="Ren X."/>
            <person name="Shi Z."/>
            <person name="Wen M."/>
            <person name="Jian M."/>
            <person name="Yang H."/>
            <person name="Zhang G."/>
            <person name="Yang Z."/>
            <person name="Chen R."/>
            <person name="Liu S."/>
            <person name="Li J."/>
            <person name="Ma L."/>
            <person name="Liu H."/>
            <person name="Zhou Y."/>
            <person name="Zhao J."/>
            <person name="Fang X."/>
            <person name="Li G."/>
            <person name="Fang L."/>
            <person name="Li Y."/>
            <person name="Liu D."/>
            <person name="Zheng H."/>
            <person name="Zhang Y."/>
            <person name="Qin N."/>
            <person name="Li Z."/>
            <person name="Yang G."/>
            <person name="Yang S."/>
            <person name="Bolund L."/>
            <person name="Kristiansen K."/>
            <person name="Zheng H."/>
            <person name="Li S."/>
            <person name="Zhang X."/>
            <person name="Yang H."/>
            <person name="Wang J."/>
            <person name="Sun R."/>
            <person name="Zhang B."/>
            <person name="Jiang S."/>
            <person name="Wang J."/>
            <person name="Du Y."/>
            <person name="Li S."/>
        </authorList>
    </citation>
    <scope>NUCLEOTIDE SEQUENCE [LARGE SCALE GENOMIC DNA]</scope>
    <source>
        <strain evidence="2">cv. 9930</strain>
    </source>
</reference>
<protein>
    <submittedName>
        <fullName evidence="1">Uncharacterized protein</fullName>
    </submittedName>
</protein>
<dbReference type="EMBL" id="CM002926">
    <property type="protein sequence ID" value="KGN49921.1"/>
    <property type="molecule type" value="Genomic_DNA"/>
</dbReference>
<keyword evidence="2" id="KW-1185">Reference proteome</keyword>